<protein>
    <recommendedName>
        <fullName evidence="2">Thioredoxin domain-containing protein</fullName>
    </recommendedName>
</protein>
<name>A0AAW1Q4T9_9CHLO</name>
<dbReference type="AlphaFoldDB" id="A0AAW1Q4T9"/>
<feature type="domain" description="Thioredoxin" evidence="2">
    <location>
        <begin position="342"/>
        <end position="386"/>
    </location>
</feature>
<dbReference type="SUPFAM" id="SSF52833">
    <property type="entry name" value="Thioredoxin-like"/>
    <property type="match status" value="1"/>
</dbReference>
<feature type="compositionally biased region" description="Polar residues" evidence="1">
    <location>
        <begin position="267"/>
        <end position="283"/>
    </location>
</feature>
<feature type="region of interest" description="Disordered" evidence="1">
    <location>
        <begin position="266"/>
        <end position="306"/>
    </location>
</feature>
<proteinExistence type="predicted"/>
<dbReference type="Proteomes" id="UP001489004">
    <property type="component" value="Unassembled WGS sequence"/>
</dbReference>
<evidence type="ECO:0000313" key="3">
    <source>
        <dbReference type="EMBL" id="KAK9817275.1"/>
    </source>
</evidence>
<dbReference type="InterPro" id="IPR012340">
    <property type="entry name" value="NA-bd_OB-fold"/>
</dbReference>
<dbReference type="CDD" id="cd02947">
    <property type="entry name" value="TRX_family"/>
    <property type="match status" value="1"/>
</dbReference>
<accession>A0AAW1Q4T9</accession>
<feature type="compositionally biased region" description="Low complexity" evidence="1">
    <location>
        <begin position="294"/>
        <end position="306"/>
    </location>
</feature>
<comment type="caution">
    <text evidence="3">The sequence shown here is derived from an EMBL/GenBank/DDBJ whole genome shotgun (WGS) entry which is preliminary data.</text>
</comment>
<evidence type="ECO:0000256" key="1">
    <source>
        <dbReference type="SAM" id="MobiDB-lite"/>
    </source>
</evidence>
<dbReference type="Pfam" id="PF00085">
    <property type="entry name" value="Thioredoxin"/>
    <property type="match status" value="1"/>
</dbReference>
<sequence length="558" mass="59287">MFIHDLALGTSFEDLLVEVVSCHGVNAKTKAENPVYSATVADATGYVTLIYRTSTNCRPSNVKKGKCYMVSGKVTSHKGHLQIQIGSSWGRVSLVHGESVASKPAYSPATDLSAPERLYACMLLRQQGGGIQVWSYMTHDAAAKPGPGCPFPAVHADYAETGQSAAARAADTLLELKPASFRLFSLPTVAHFTAGTVPKITAAHLAVLNNPSDRFAVGALGGSWTDLASLHERVPPDWAAVVGMARQQLQAAAAAGLADLQFPASGPASTANGSDVQVPSTPAQDRCSTEPATEKPASSSAPAATLTGGNVCEPFPAWMPGRVLEISGGAAQVQGVLDSMQQPLAVINWHAAWCQPCQALVPALDRLAGQHPQVAFLQLDVVSTPENRALALEKVVVRRDSRRQGSYMRPQLKSANKFPCLSVHQPPSLQMIELCEGEPALGAVCGGPGKGKKALRPATDGLPGIYDPPVGKLNKAGATRRYPGNQVGHYWPKMPCLHCGCPWWLGEDWDARCARCTWTCENDGYDDDSNPLPKFAKTWAAFTAVIQSGRTPDWNPGN</sequence>
<organism evidence="3 4">
    <name type="scientific">[Myrmecia] bisecta</name>
    <dbReference type="NCBI Taxonomy" id="41462"/>
    <lineage>
        <taxon>Eukaryota</taxon>
        <taxon>Viridiplantae</taxon>
        <taxon>Chlorophyta</taxon>
        <taxon>core chlorophytes</taxon>
        <taxon>Trebouxiophyceae</taxon>
        <taxon>Trebouxiales</taxon>
        <taxon>Trebouxiaceae</taxon>
        <taxon>Myrmecia</taxon>
    </lineage>
</organism>
<reference evidence="3 4" key="1">
    <citation type="journal article" date="2024" name="Nat. Commun.">
        <title>Phylogenomics reveals the evolutionary origins of lichenization in chlorophyte algae.</title>
        <authorList>
            <person name="Puginier C."/>
            <person name="Libourel C."/>
            <person name="Otte J."/>
            <person name="Skaloud P."/>
            <person name="Haon M."/>
            <person name="Grisel S."/>
            <person name="Petersen M."/>
            <person name="Berrin J.G."/>
            <person name="Delaux P.M."/>
            <person name="Dal Grande F."/>
            <person name="Keller J."/>
        </authorList>
    </citation>
    <scope>NUCLEOTIDE SEQUENCE [LARGE SCALE GENOMIC DNA]</scope>
    <source>
        <strain evidence="3 4">SAG 2043</strain>
    </source>
</reference>
<dbReference type="InterPro" id="IPR036249">
    <property type="entry name" value="Thioredoxin-like_sf"/>
</dbReference>
<dbReference type="Gene3D" id="2.40.50.140">
    <property type="entry name" value="Nucleic acid-binding proteins"/>
    <property type="match status" value="1"/>
</dbReference>
<keyword evidence="4" id="KW-1185">Reference proteome</keyword>
<evidence type="ECO:0000259" key="2">
    <source>
        <dbReference type="Pfam" id="PF00085"/>
    </source>
</evidence>
<dbReference type="EMBL" id="JALJOR010000005">
    <property type="protein sequence ID" value="KAK9817275.1"/>
    <property type="molecule type" value="Genomic_DNA"/>
</dbReference>
<dbReference type="InterPro" id="IPR013766">
    <property type="entry name" value="Thioredoxin_domain"/>
</dbReference>
<evidence type="ECO:0000313" key="4">
    <source>
        <dbReference type="Proteomes" id="UP001489004"/>
    </source>
</evidence>
<gene>
    <name evidence="3" type="ORF">WJX72_012139</name>
</gene>
<dbReference type="Gene3D" id="3.40.30.10">
    <property type="entry name" value="Glutaredoxin"/>
    <property type="match status" value="1"/>
</dbReference>